<dbReference type="EMBL" id="GBRH01256287">
    <property type="protein sequence ID" value="JAD41608.1"/>
    <property type="molecule type" value="Transcribed_RNA"/>
</dbReference>
<name>A0A0A8ZVC2_ARUDO</name>
<reference evidence="1" key="1">
    <citation type="submission" date="2014-09" db="EMBL/GenBank/DDBJ databases">
        <authorList>
            <person name="Magalhaes I.L.F."/>
            <person name="Oliveira U."/>
            <person name="Santos F.R."/>
            <person name="Vidigal T.H.D.A."/>
            <person name="Brescovit A.D."/>
            <person name="Santos A.J."/>
        </authorList>
    </citation>
    <scope>NUCLEOTIDE SEQUENCE</scope>
    <source>
        <tissue evidence="1">Shoot tissue taken approximately 20 cm above the soil surface</tissue>
    </source>
</reference>
<dbReference type="AlphaFoldDB" id="A0A0A8ZVC2"/>
<sequence>MRDCTHKATTGLSSVPYLLSHN</sequence>
<proteinExistence type="predicted"/>
<protein>
    <submittedName>
        <fullName evidence="1">Uncharacterized protein</fullName>
    </submittedName>
</protein>
<organism evidence="1">
    <name type="scientific">Arundo donax</name>
    <name type="common">Giant reed</name>
    <name type="synonym">Donax arundinaceus</name>
    <dbReference type="NCBI Taxonomy" id="35708"/>
    <lineage>
        <taxon>Eukaryota</taxon>
        <taxon>Viridiplantae</taxon>
        <taxon>Streptophyta</taxon>
        <taxon>Embryophyta</taxon>
        <taxon>Tracheophyta</taxon>
        <taxon>Spermatophyta</taxon>
        <taxon>Magnoliopsida</taxon>
        <taxon>Liliopsida</taxon>
        <taxon>Poales</taxon>
        <taxon>Poaceae</taxon>
        <taxon>PACMAD clade</taxon>
        <taxon>Arundinoideae</taxon>
        <taxon>Arundineae</taxon>
        <taxon>Arundo</taxon>
    </lineage>
</organism>
<accession>A0A0A8ZVC2</accession>
<evidence type="ECO:0000313" key="1">
    <source>
        <dbReference type="EMBL" id="JAD41608.1"/>
    </source>
</evidence>
<reference evidence="1" key="2">
    <citation type="journal article" date="2015" name="Data Brief">
        <title>Shoot transcriptome of the giant reed, Arundo donax.</title>
        <authorList>
            <person name="Barrero R.A."/>
            <person name="Guerrero F.D."/>
            <person name="Moolhuijzen P."/>
            <person name="Goolsby J.A."/>
            <person name="Tidwell J."/>
            <person name="Bellgard S.E."/>
            <person name="Bellgard M.I."/>
        </authorList>
    </citation>
    <scope>NUCLEOTIDE SEQUENCE</scope>
    <source>
        <tissue evidence="1">Shoot tissue taken approximately 20 cm above the soil surface</tissue>
    </source>
</reference>